<evidence type="ECO:0000256" key="5">
    <source>
        <dbReference type="ARBA" id="ARBA00029447"/>
    </source>
</evidence>
<comment type="similarity">
    <text evidence="5">Belongs to the methyl-accepting chemotaxis (MCP) protein family.</text>
</comment>
<dbReference type="InterPro" id="IPR003660">
    <property type="entry name" value="HAMP_dom"/>
</dbReference>
<dbReference type="SMART" id="SM00283">
    <property type="entry name" value="MA"/>
    <property type="match status" value="1"/>
</dbReference>
<dbReference type="GO" id="GO:0005886">
    <property type="term" value="C:plasma membrane"/>
    <property type="evidence" value="ECO:0007669"/>
    <property type="project" value="UniProtKB-SubCell"/>
</dbReference>
<dbReference type="Pfam" id="PF00015">
    <property type="entry name" value="MCPsignal"/>
    <property type="match status" value="1"/>
</dbReference>
<organism evidence="10 11">
    <name type="scientific">Paenibacillus athensensis</name>
    <dbReference type="NCBI Taxonomy" id="1967502"/>
    <lineage>
        <taxon>Bacteria</taxon>
        <taxon>Bacillati</taxon>
        <taxon>Bacillota</taxon>
        <taxon>Bacilli</taxon>
        <taxon>Bacillales</taxon>
        <taxon>Paenibacillaceae</taxon>
        <taxon>Paenibacillus</taxon>
    </lineage>
</organism>
<feature type="transmembrane region" description="Helical" evidence="7">
    <location>
        <begin position="75"/>
        <end position="94"/>
    </location>
</feature>
<evidence type="ECO:0000313" key="11">
    <source>
        <dbReference type="Proteomes" id="UP000298246"/>
    </source>
</evidence>
<feature type="domain" description="HAMP" evidence="9">
    <location>
        <begin position="405"/>
        <end position="451"/>
    </location>
</feature>
<evidence type="ECO:0000259" key="8">
    <source>
        <dbReference type="PROSITE" id="PS50111"/>
    </source>
</evidence>
<comment type="caution">
    <text evidence="10">The sequence shown here is derived from an EMBL/GenBank/DDBJ whole genome shotgun (WGS) entry which is preliminary data.</text>
</comment>
<gene>
    <name evidence="10" type="ORF">B5M42_17795</name>
</gene>
<dbReference type="CDD" id="cd06225">
    <property type="entry name" value="HAMP"/>
    <property type="match status" value="1"/>
</dbReference>
<dbReference type="EMBL" id="MYFO01000027">
    <property type="protein sequence ID" value="TFE85242.1"/>
    <property type="molecule type" value="Genomic_DNA"/>
</dbReference>
<proteinExistence type="inferred from homology"/>
<evidence type="ECO:0008006" key="12">
    <source>
        <dbReference type="Google" id="ProtNLM"/>
    </source>
</evidence>
<dbReference type="Gene3D" id="1.10.287.950">
    <property type="entry name" value="Methyl-accepting chemotaxis protein"/>
    <property type="match status" value="1"/>
</dbReference>
<keyword evidence="3 7" id="KW-0472">Membrane</keyword>
<dbReference type="Pfam" id="PF00672">
    <property type="entry name" value="HAMP"/>
    <property type="match status" value="1"/>
</dbReference>
<dbReference type="AlphaFoldDB" id="A0A4Y8PVT7"/>
<dbReference type="SMART" id="SM00304">
    <property type="entry name" value="HAMP"/>
    <property type="match status" value="2"/>
</dbReference>
<feature type="domain" description="Methyl-accepting transducer" evidence="8">
    <location>
        <begin position="470"/>
        <end position="706"/>
    </location>
</feature>
<evidence type="ECO:0000259" key="9">
    <source>
        <dbReference type="PROSITE" id="PS50885"/>
    </source>
</evidence>
<protein>
    <recommendedName>
        <fullName evidence="12">Methyl-accepting chemotaxis protein</fullName>
    </recommendedName>
</protein>
<evidence type="ECO:0000256" key="4">
    <source>
        <dbReference type="ARBA" id="ARBA00023224"/>
    </source>
</evidence>
<sequence length="756" mass="82503">MSCFLSFLREKHISSIEMCVFMSHKRGICRSMSEYLSIIQLCIGLEEVNLMGTWLRWLFVPGLAVMNLLKYRGKFLLISLLFLSVIGYMTYTLLTDLRTSVDFAKQEQQGIRYIDAMIPVMMDIQQHRGLANAALNGDEASRKAMLDIEAKSVADVEQVNRLDADLGGLLQTSENWQAFKAHWDELKQKTPTLKPADSFQSHSAVVAEALQLISQVGDGSNLTLDPYLDSFYAMDMSVKRLPQLMETIGQARGQGNGIAARKAITTNEKVLISVLQYEIQTNSAELTKAVDKATAYNPTLAGKLKEVADTAVKATDAFAGTIDHSLLNAAAISIKPTDYFAQGTQAIEADYALYKTASGILADLLQARISKLNEQILSYEWTIALVLLVAAYMFAGFYMSVRYTVNELRRASTRLAEGDLRSRVSLRTKDELRQVGEAFNLMAERMGRLIGESRQLIERVGASSSELSVIAEQTADSTGSISQTTHGIATGAESQARSAEEMVNAMQEMAVGIQRIAENASQVAEVTQEATRQAHEGSEAVQSATQQMSTIQHSVLDLSHTLEQLGDKSQEIGNIINAITSISQQTNLLALNASIEAARAGEQGRGFAVVAGEIRKLSEQTRTSTEMIAQMIAQVQQSTAQARGNMHKSVDEVGRGSQVIANLVEVFGAIRSTVIVVADQIQEVSAASEEISAGTEQIAASVDEMLQISRKTTNDTASLSEVMDEQTALTQQIASSAETLNEIARKLMDENGKFSL</sequence>
<dbReference type="PANTHER" id="PTHR32089:SF112">
    <property type="entry name" value="LYSOZYME-LIKE PROTEIN-RELATED"/>
    <property type="match status" value="1"/>
</dbReference>
<keyword evidence="11" id="KW-1185">Reference proteome</keyword>
<keyword evidence="7" id="KW-1133">Transmembrane helix</keyword>
<dbReference type="InterPro" id="IPR004089">
    <property type="entry name" value="MCPsignal_dom"/>
</dbReference>
<feature type="transmembrane region" description="Helical" evidence="7">
    <location>
        <begin position="381"/>
        <end position="401"/>
    </location>
</feature>
<comment type="subcellular location">
    <subcellularLocation>
        <location evidence="1">Cell membrane</location>
    </subcellularLocation>
</comment>
<dbReference type="PROSITE" id="PS50885">
    <property type="entry name" value="HAMP"/>
    <property type="match status" value="1"/>
</dbReference>
<keyword evidence="7" id="KW-0812">Transmembrane</keyword>
<evidence type="ECO:0000256" key="7">
    <source>
        <dbReference type="SAM" id="Phobius"/>
    </source>
</evidence>
<keyword evidence="2" id="KW-1003">Cell membrane</keyword>
<evidence type="ECO:0000313" key="10">
    <source>
        <dbReference type="EMBL" id="TFE85242.1"/>
    </source>
</evidence>
<dbReference type="PROSITE" id="PS50111">
    <property type="entry name" value="CHEMOTAXIS_TRANSDUC_2"/>
    <property type="match status" value="1"/>
</dbReference>
<dbReference type="Gene3D" id="6.10.340.10">
    <property type="match status" value="1"/>
</dbReference>
<dbReference type="SUPFAM" id="SSF58104">
    <property type="entry name" value="Methyl-accepting chemotaxis protein (MCP) signaling domain"/>
    <property type="match status" value="1"/>
</dbReference>
<dbReference type="GO" id="GO:0007165">
    <property type="term" value="P:signal transduction"/>
    <property type="evidence" value="ECO:0007669"/>
    <property type="project" value="UniProtKB-KW"/>
</dbReference>
<reference evidence="10 11" key="1">
    <citation type="submission" date="2017-03" db="EMBL/GenBank/DDBJ databases">
        <title>Isolation of Levoglucosan Utilizing Bacteria.</title>
        <authorList>
            <person name="Arya A.S."/>
        </authorList>
    </citation>
    <scope>NUCLEOTIDE SEQUENCE [LARGE SCALE GENOMIC DNA]</scope>
    <source>
        <strain evidence="10 11">MEC069</strain>
    </source>
</reference>
<evidence type="ECO:0000256" key="6">
    <source>
        <dbReference type="PROSITE-ProRule" id="PRU00284"/>
    </source>
</evidence>
<dbReference type="CDD" id="cd11386">
    <property type="entry name" value="MCP_signal"/>
    <property type="match status" value="1"/>
</dbReference>
<dbReference type="OrthoDB" id="2489132at2"/>
<evidence type="ECO:0000256" key="2">
    <source>
        <dbReference type="ARBA" id="ARBA00022475"/>
    </source>
</evidence>
<accession>A0A4Y8PVT7</accession>
<evidence type="ECO:0000256" key="3">
    <source>
        <dbReference type="ARBA" id="ARBA00023136"/>
    </source>
</evidence>
<keyword evidence="4 6" id="KW-0807">Transducer</keyword>
<dbReference type="PANTHER" id="PTHR32089">
    <property type="entry name" value="METHYL-ACCEPTING CHEMOTAXIS PROTEIN MCPB"/>
    <property type="match status" value="1"/>
</dbReference>
<dbReference type="Proteomes" id="UP000298246">
    <property type="component" value="Unassembled WGS sequence"/>
</dbReference>
<name>A0A4Y8PVT7_9BACL</name>
<evidence type="ECO:0000256" key="1">
    <source>
        <dbReference type="ARBA" id="ARBA00004236"/>
    </source>
</evidence>